<gene>
    <name evidence="2" type="ORF">ACFQJ9_07090</name>
</gene>
<reference evidence="2 3" key="1">
    <citation type="journal article" date="2019" name="Int. J. Syst. Evol. Microbiol.">
        <title>The Global Catalogue of Microorganisms (GCM) 10K type strain sequencing project: providing services to taxonomists for standard genome sequencing and annotation.</title>
        <authorList>
            <consortium name="The Broad Institute Genomics Platform"/>
            <consortium name="The Broad Institute Genome Sequencing Center for Infectious Disease"/>
            <person name="Wu L."/>
            <person name="Ma J."/>
        </authorList>
    </citation>
    <scope>NUCLEOTIDE SEQUENCE [LARGE SCALE GENOMIC DNA]</scope>
    <source>
        <strain evidence="2 3">XZGYJ-43</strain>
    </source>
</reference>
<feature type="region of interest" description="Disordered" evidence="1">
    <location>
        <begin position="123"/>
        <end position="152"/>
    </location>
</feature>
<evidence type="ECO:0000313" key="2">
    <source>
        <dbReference type="EMBL" id="MFC7199183.1"/>
    </source>
</evidence>
<dbReference type="RefSeq" id="WP_279529125.1">
    <property type="nucleotide sequence ID" value="NZ_CP122312.1"/>
</dbReference>
<feature type="compositionally biased region" description="Acidic residues" evidence="1">
    <location>
        <begin position="176"/>
        <end position="185"/>
    </location>
</feature>
<dbReference type="AlphaFoldDB" id="A0ABD5Z1Y4"/>
<proteinExistence type="predicted"/>
<name>A0ABD5Z1Y4_9EURY</name>
<dbReference type="Proteomes" id="UP001596447">
    <property type="component" value="Unassembled WGS sequence"/>
</dbReference>
<feature type="region of interest" description="Disordered" evidence="1">
    <location>
        <begin position="165"/>
        <end position="191"/>
    </location>
</feature>
<dbReference type="Pfam" id="PF26419">
    <property type="entry name" value="DUF8114"/>
    <property type="match status" value="1"/>
</dbReference>
<protein>
    <submittedName>
        <fullName evidence="2">Uncharacterized protein</fullName>
    </submittedName>
</protein>
<keyword evidence="3" id="KW-1185">Reference proteome</keyword>
<feature type="compositionally biased region" description="Basic and acidic residues" evidence="1">
    <location>
        <begin position="127"/>
        <end position="143"/>
    </location>
</feature>
<dbReference type="InterPro" id="IPR058427">
    <property type="entry name" value="DUF8114"/>
</dbReference>
<dbReference type="EMBL" id="JBHTAR010000011">
    <property type="protein sequence ID" value="MFC7199183.1"/>
    <property type="molecule type" value="Genomic_DNA"/>
</dbReference>
<organism evidence="2 3">
    <name type="scientific">Halospeciosus flavus</name>
    <dbReference type="NCBI Taxonomy" id="3032283"/>
    <lineage>
        <taxon>Archaea</taxon>
        <taxon>Methanobacteriati</taxon>
        <taxon>Methanobacteriota</taxon>
        <taxon>Stenosarchaea group</taxon>
        <taxon>Halobacteria</taxon>
        <taxon>Halobacteriales</taxon>
        <taxon>Halobacteriaceae</taxon>
        <taxon>Halospeciosus</taxon>
    </lineage>
</organism>
<evidence type="ECO:0000256" key="1">
    <source>
        <dbReference type="SAM" id="MobiDB-lite"/>
    </source>
</evidence>
<evidence type="ECO:0000313" key="3">
    <source>
        <dbReference type="Proteomes" id="UP001596447"/>
    </source>
</evidence>
<comment type="caution">
    <text evidence="2">The sequence shown here is derived from an EMBL/GenBank/DDBJ whole genome shotgun (WGS) entry which is preliminary data.</text>
</comment>
<accession>A0ABD5Z1Y4</accession>
<sequence length="191" mass="21716">MGKVSIAFRGWRFDEDAVFDGDGNFRPLEEIPEDERRRLVRLDVLQDLPCDACYVVQGEENLQQCNVPTAVYGEVFGEVLLCDEHESDFYYWWTHEGGDAYRGSKELEDAFLDWFADGGRAPDWYDGPEHVETDPDTAPRPDVPDPSALDFELPEDEQVEIDLHEGEVREGGSDVESVDDLDLGDDPTRNL</sequence>